<dbReference type="Pfam" id="PF16201">
    <property type="entry name" value="NopRA1"/>
    <property type="match status" value="1"/>
</dbReference>
<dbReference type="PANTHER" id="PTHR13500">
    <property type="entry name" value="NUCLEOLAR PRERIBOSOMAL-ASSOCIATED PROTEIN 1"/>
    <property type="match status" value="1"/>
</dbReference>
<dbReference type="Pfam" id="PF11707">
    <property type="entry name" value="Npa1"/>
    <property type="match status" value="1"/>
</dbReference>
<evidence type="ECO:0000259" key="4">
    <source>
        <dbReference type="Pfam" id="PF26140"/>
    </source>
</evidence>
<evidence type="ECO:0000259" key="2">
    <source>
        <dbReference type="Pfam" id="PF11707"/>
    </source>
</evidence>
<dbReference type="InterPro" id="IPR059018">
    <property type="entry name" value="HEAT_URB1"/>
</dbReference>
<dbReference type="InterPro" id="IPR016024">
    <property type="entry name" value="ARM-type_fold"/>
</dbReference>
<feature type="domain" description="URB1 central HEAT repeat" evidence="4">
    <location>
        <begin position="717"/>
        <end position="806"/>
    </location>
</feature>
<accession>A0ABQ0FMD1</accession>
<dbReference type="EMBL" id="BAAFST010000016">
    <property type="protein sequence ID" value="GAB1300417.1"/>
    <property type="molecule type" value="Genomic_DNA"/>
</dbReference>
<gene>
    <name evidence="5" type="ORF">APTSU1_001565500</name>
</gene>
<evidence type="ECO:0000313" key="5">
    <source>
        <dbReference type="EMBL" id="GAB1300417.1"/>
    </source>
</evidence>
<evidence type="ECO:0000313" key="6">
    <source>
        <dbReference type="Proteomes" id="UP001623349"/>
    </source>
</evidence>
<organism evidence="5 6">
    <name type="scientific">Apodemus speciosus</name>
    <name type="common">Large Japanese field mouse</name>
    <dbReference type="NCBI Taxonomy" id="105296"/>
    <lineage>
        <taxon>Eukaryota</taxon>
        <taxon>Metazoa</taxon>
        <taxon>Chordata</taxon>
        <taxon>Craniata</taxon>
        <taxon>Vertebrata</taxon>
        <taxon>Euteleostomi</taxon>
        <taxon>Mammalia</taxon>
        <taxon>Eutheria</taxon>
        <taxon>Euarchontoglires</taxon>
        <taxon>Glires</taxon>
        <taxon>Rodentia</taxon>
        <taxon>Myomorpha</taxon>
        <taxon>Muroidea</taxon>
        <taxon>Muridae</taxon>
        <taxon>Murinae</taxon>
        <taxon>Apodemus</taxon>
    </lineage>
</organism>
<keyword evidence="6" id="KW-1185">Reference proteome</keyword>
<comment type="caution">
    <text evidence="5">The sequence shown here is derived from an EMBL/GenBank/DDBJ whole genome shotgun (WGS) entry which is preliminary data.</text>
</comment>
<feature type="compositionally biased region" description="Basic residues" evidence="1">
    <location>
        <begin position="2156"/>
        <end position="2165"/>
    </location>
</feature>
<feature type="region of interest" description="Disordered" evidence="1">
    <location>
        <begin position="2147"/>
        <end position="2180"/>
    </location>
</feature>
<proteinExistence type="predicted"/>
<dbReference type="SUPFAM" id="SSF48371">
    <property type="entry name" value="ARM repeat"/>
    <property type="match status" value="1"/>
</dbReference>
<protein>
    <submittedName>
        <fullName evidence="5">Nucleolar pre-ribosomal-associated protein 1</fullName>
    </submittedName>
</protein>
<dbReference type="InterPro" id="IPR039844">
    <property type="entry name" value="URB1"/>
</dbReference>
<reference evidence="5 6" key="1">
    <citation type="submission" date="2024-08" db="EMBL/GenBank/DDBJ databases">
        <title>The draft genome of Apodemus speciosus.</title>
        <authorList>
            <person name="Nabeshima K."/>
            <person name="Suzuki S."/>
            <person name="Onuma M."/>
        </authorList>
    </citation>
    <scope>NUCLEOTIDE SEQUENCE [LARGE SCALE GENOMIC DNA]</scope>
    <source>
        <strain evidence="5">IB14-021</strain>
    </source>
</reference>
<feature type="region of interest" description="Disordered" evidence="1">
    <location>
        <begin position="1"/>
        <end position="29"/>
    </location>
</feature>
<sequence>MGVPKRKASEGPGGAASPADTTKRSRAEEFTGVRFKTQLKDAQGPERALEAFVSAAKQLPQEDMCDVVESYIKISMECAEIFQLLNGEKRPESEMLLIFQAFEAILLRTASDLMHFHVVGANIVKKLLYNHMKLLCESLYASGYRMARACLDLMTAMVTQGPEAARDMCSSFDLNKKALFALVTKRDSKGVHDVRLAYIQFALSFLIAGDDNTIGQVLEIKEFIPCIFSSGIKEDKISTINMLLSTLKTKVVHNKNITKTQKVRFFTGQFLNHIAALYNWNGITDVAPENPGGAEMSAEEAGKAMVRGLVHSFLIDLCCSRKHGISFYDASVGTSGRGGNLTLLHFLLSLKTAAGDELVASLVVNILKVCPDLLTKYFKEVTFSFLPRVKSTWLNNVKLLNKIYEAQPEISPAFWTREFIPLPRLLAMVMVTTVPLVCNKIMFTQALNLDSIPVKHSALSLLSDILKRALKTVDYCLDKEAWQDSDVYTAEMMEEFIQLFREALSKILPDLNTVIWVWQSFKKQEIKEDHKKVKKSSSKTPAASKAVQHDDAETILLKSVLLQTICLYQQVVPHVVTQYNFDFSKLLKGIISEQDLPEEVPPILQHHMLKVALELPANKFLWLKAQVVSLCSPGCPGTHSVDQAGLELRNPPASASQSAGITGVHHHCPAGGGQLWVALHCHLRAVSTPELGFPDAITFWDFSVYGGPEADIIGGERSVFYLLMKMYVNSKHLQLKSSTRLLIMKILRDTGVFEHTWRELELWLEHLDSTAGERKETVIQFLERVLLTLVVNPYSYTDKASEFVQEASTLQAAGGKQDVDDVSIPVSHIDDVLDMVDVLVEGSEGLDEDIGFALNEDMILLTFPFSALVPAALEARNKLLLGTECGAGESIMAYMTAVLTDLLHTQRDPLALCLLLQSYDKVEPVSPLCGQLLAQFHRYYSLWIPEQAQEALDFHQQLVVGQDMVSLFPELMSRTAILCKEQFSATFLCKEAMVTNSQQMPLQVTASSGPYTPPSSSCFSTLLQTAYENRTLGDKTVQTKLLAAIPSLALQHMLRSAKQVLLYLKSTVENFSQLGRSVGPALLQSLLGLLKHLVTHSEQLDAENQQRLEAARAESDLFLDMESVASLELAADKTVEELLVAILKHPTLETWFLALEQKALPPHTLSPILVKLLAAHLSVGVLELLVASSPILQKLGQLGLLAKYSEAITQSVLRELRTRTVNSATAPKSLPQLEALRELHPYMEGVQIREVTLALLGLPEAHLLTQQGTQSPRKEKQLSSLGQTLVQLLASSHQNELQSSELLWRAEYVRGLGALLPTLAEHKLDSVFLQTLQKDPVLALVVPAELLEYCLARRTQAALGIASLLLQHSSTHLLKFELWCVQPGVGLSLQEHLDDFFPLVRVYLRHRAQASFVRPAGVSSAVTPVLRALWRQVRDRFFHIAGPSKDTLHLEALAQLIPFARTKDLHLLMDHLPNLLRTLSHHKSWIVADSVSAALAESAEELRSWRKTLLRACIQWLAVSFSGREPEDENTQEQEKAMLLRLSELLRAITEVDAGDWQQFVKTGLKFRYHDLSFLKTLLSATKLLYSPESSGCTKLVQLSVIHMMLTQHSLFLPTMLTSEEEEKPDNQVKETLLDLMSTVVRMCPSVCESSHFAVLLGTYSATLSVLDQKILLLLRAYEQNNLSLISFRVLLWGPAAVEHHKTCRSLGKSLWQQPSVGDILRLLDPDRMMQTILHFPQSRRLLPTEGTGEPLVFKDKTARVDPDSLYDPCFLLHLFGELTRPEFVVDCRKFLDSNALGLTVAALSSYDPQMRAAAYYVLAAYYSHLEGARFREQSQVLYLLDVVRNGIKTPNMRLPFTVALFIAKAAVQILKPEEHMYWKITKFLLSHNNLNMDKLPGFYQFFYSSDFQQKTEQEWVLEILRQGIRDKHCYELCSRRGVFHIILSFFSSPLCDEVAQNWILEILQNVAHISRAAYELIRDHSLLTWLLHILESRFVETQLLSSVISLLHILWVTNLGSKTPEERSQPPYQTGSQESEKMLALHMVNEFLYVLIALTKHLRPALASAHLMDFLWTLESVLSYRATIIKIFTDMGRFTVNKVTLSTKDVLVLLHKWSLIERDTKLQGELKAIIEQHQAKDLMKMLREKSRPVGAAHTRGPRGRKKRRGELEETAEPELEAPSSERCKDLLRAVLTHWGPGAPLPGPTQESVGQAMPKSKTLACAHAAVSLVASWVLRSLPECPLSRAEVTRLLDWLKSHILPQPMVVADLLRDSAVKTGIFKLYSRHCSPQGLVGPAQDVACKFSTVMLQLLEAQGRKESPFHSVVETLCLDSLSEKMKPNESPAAFLVSLYIKDIWLGAQQPDTFLAHIRTVCEATKDMPLGELEAIVVLCRNVDSSAQRLTRSC</sequence>
<name>A0ABQ0FMD1_APOSI</name>
<evidence type="ECO:0000259" key="3">
    <source>
        <dbReference type="Pfam" id="PF16201"/>
    </source>
</evidence>
<dbReference type="Proteomes" id="UP001623349">
    <property type="component" value="Unassembled WGS sequence"/>
</dbReference>
<evidence type="ECO:0000256" key="1">
    <source>
        <dbReference type="SAM" id="MobiDB-lite"/>
    </source>
</evidence>
<dbReference type="InterPro" id="IPR021714">
    <property type="entry name" value="URB1_N"/>
</dbReference>
<dbReference type="InterPro" id="IPR032436">
    <property type="entry name" value="URB1_C"/>
</dbReference>
<feature type="domain" description="URB1 C-terminal" evidence="3">
    <location>
        <begin position="1797"/>
        <end position="1986"/>
    </location>
</feature>
<dbReference type="Pfam" id="PF26140">
    <property type="entry name" value="HEAT_URB1"/>
    <property type="match status" value="1"/>
</dbReference>
<dbReference type="PANTHER" id="PTHR13500:SF0">
    <property type="entry name" value="NUCLEOLAR PRE-RIBOSOMAL-ASSOCIATED PROTEIN 1"/>
    <property type="match status" value="1"/>
</dbReference>
<feature type="domain" description="URB1 N-terminal" evidence="2">
    <location>
        <begin position="78"/>
        <end position="396"/>
    </location>
</feature>